<reference evidence="1 2" key="1">
    <citation type="submission" date="2021-06" db="EMBL/GenBank/DDBJ databases">
        <title>Bradyrhizobium sp. S2-11-4 Genome sequencing.</title>
        <authorList>
            <person name="Jin L."/>
        </authorList>
    </citation>
    <scope>NUCLEOTIDE SEQUENCE [LARGE SCALE GENOMIC DNA]</scope>
    <source>
        <strain evidence="1 2">S2-11-4</strain>
    </source>
</reference>
<dbReference type="EMBL" id="CP076136">
    <property type="protein sequence ID" value="QWG22778.1"/>
    <property type="molecule type" value="Genomic_DNA"/>
</dbReference>
<dbReference type="Proteomes" id="UP000676951">
    <property type="component" value="Chromosome"/>
</dbReference>
<name>A0A975NWP8_9BRAD</name>
<organism evidence="1 2">
    <name type="scientific">Bradyrhizobium sediminis</name>
    <dbReference type="NCBI Taxonomy" id="2840469"/>
    <lineage>
        <taxon>Bacteria</taxon>
        <taxon>Pseudomonadati</taxon>
        <taxon>Pseudomonadota</taxon>
        <taxon>Alphaproteobacteria</taxon>
        <taxon>Hyphomicrobiales</taxon>
        <taxon>Nitrobacteraceae</taxon>
        <taxon>Bradyrhizobium</taxon>
    </lineage>
</organism>
<protein>
    <submittedName>
        <fullName evidence="1">Uncharacterized protein</fullName>
    </submittedName>
</protein>
<accession>A0A975NWP8</accession>
<proteinExistence type="predicted"/>
<evidence type="ECO:0000313" key="2">
    <source>
        <dbReference type="Proteomes" id="UP000676951"/>
    </source>
</evidence>
<sequence>MATADSTTAFATPDDIKGVLGKRDPAQILAIMSLRPTIADIEQASVWLGGDPDVFGAGETVQGVASEIIAILSENEEEEPPGAG</sequence>
<dbReference type="RefSeq" id="WP_215603543.1">
    <property type="nucleotide sequence ID" value="NZ_CP076136.1"/>
</dbReference>
<dbReference type="AlphaFoldDB" id="A0A975NWP8"/>
<evidence type="ECO:0000313" key="1">
    <source>
        <dbReference type="EMBL" id="QWG22778.1"/>
    </source>
</evidence>
<keyword evidence="2" id="KW-1185">Reference proteome</keyword>
<gene>
    <name evidence="1" type="ORF">KMZ93_22945</name>
</gene>